<keyword evidence="2" id="KW-1185">Reference proteome</keyword>
<evidence type="ECO:0000313" key="2">
    <source>
        <dbReference type="Proteomes" id="UP000027997"/>
    </source>
</evidence>
<dbReference type="RefSeq" id="WP_020582033.1">
    <property type="nucleotide sequence ID" value="NZ_JOJP01000001.1"/>
</dbReference>
<dbReference type="EMBL" id="JOJP01000001">
    <property type="protein sequence ID" value="KEI69536.1"/>
    <property type="molecule type" value="Genomic_DNA"/>
</dbReference>
<sequence length="154" mass="17391">MESIKPVFGQQELTIQDLSQDMLGLDSMDSIDNPLGCHDSALVQIEMYSRMICYGINNPFPHSRQHLAFALIGIKSLLNQISLAELVMGSSEIKETPVKQVRPDILHMEKLDQLLDCPMIAGSLPTLREALRFVHSKDQQEIYNILKRKLKGES</sequence>
<organism evidence="1 2">
    <name type="scientific">Endozoicomonas elysicola</name>
    <dbReference type="NCBI Taxonomy" id="305900"/>
    <lineage>
        <taxon>Bacteria</taxon>
        <taxon>Pseudomonadati</taxon>
        <taxon>Pseudomonadota</taxon>
        <taxon>Gammaproteobacteria</taxon>
        <taxon>Oceanospirillales</taxon>
        <taxon>Endozoicomonadaceae</taxon>
        <taxon>Endozoicomonas</taxon>
    </lineage>
</organism>
<dbReference type="Proteomes" id="UP000027997">
    <property type="component" value="Unassembled WGS sequence"/>
</dbReference>
<name>A0A081K5W0_9GAMM</name>
<proteinExistence type="predicted"/>
<reference evidence="1 2" key="1">
    <citation type="submission" date="2014-06" db="EMBL/GenBank/DDBJ databases">
        <title>Whole Genome Sequences of Three Symbiotic Endozoicomonas Bacteria.</title>
        <authorList>
            <person name="Neave M.J."/>
            <person name="Apprill A."/>
            <person name="Voolstra C.R."/>
        </authorList>
    </citation>
    <scope>NUCLEOTIDE SEQUENCE [LARGE SCALE GENOMIC DNA]</scope>
    <source>
        <strain evidence="1 2">DSM 22380</strain>
    </source>
</reference>
<accession>A0A081K5W0</accession>
<gene>
    <name evidence="1" type="ORF">GV64_01195</name>
</gene>
<dbReference type="AlphaFoldDB" id="A0A081K5W0"/>
<protein>
    <submittedName>
        <fullName evidence="1">Uncharacterized protein</fullName>
    </submittedName>
</protein>
<evidence type="ECO:0000313" key="1">
    <source>
        <dbReference type="EMBL" id="KEI69536.1"/>
    </source>
</evidence>
<comment type="caution">
    <text evidence="1">The sequence shown here is derived from an EMBL/GenBank/DDBJ whole genome shotgun (WGS) entry which is preliminary data.</text>
</comment>